<evidence type="ECO:0000256" key="1">
    <source>
        <dbReference type="ARBA" id="ARBA00006129"/>
    </source>
</evidence>
<dbReference type="STRING" id="1123498.VR7878_02647"/>
<sequence length="586" mass="66187">MAYILGISAFYHDSAAALICNGEIISAVQEERFSRVKNDDGFPQHAIEWILQEHNITMENIDYVIFYEKPFNKFERILETCIRFAPRGYQLFSQAIPVWLKDKLFQKVELKKQLTELKGGAFWNQKLLFSDHHLSHSAAAFYPSPFESAAILTIDGVGEWATTTISIGAGKDICRVKEMSFPHSFGMLYSAITAFLGFKVNSGEYKIMGLAPYGQPVYSNLIKENLINIKSDGSFRLNMKYFRFATELRMYSPELEHLFGISARLPESRLEQVHMDIAASIQAVTDEIFLALARYVRELTGEVNLCLAGGVALNCAAAGKVLKSGIFERVWIQPAAGDAGSALGAAQVCQYMYLQSPRTPISDYMPYLGPVFEQDIALVQLDSMDAHYRLVPDELLFQLTADALAGGKVVAWFQGKAEFSPRALGNRSILADPREPDLKRDLNLKIKYRESFRPFAPVILEEYASEWFDIEGASPYMNFIYMAKDGVSHKLPSVIHVDGTARLQTVSERTNLRFYQLMKQFYEITGCPVLVNTSLNVRGEPMVLSPEDAFNCFMNTEIDMLVIGNVVLDKHEQTSQKYQKYNYDLD</sequence>
<dbReference type="Pfam" id="PF02543">
    <property type="entry name" value="Carbam_trans_N"/>
    <property type="match status" value="1"/>
</dbReference>
<keyword evidence="5" id="KW-1185">Reference proteome</keyword>
<dbReference type="PANTHER" id="PTHR34847:SF1">
    <property type="entry name" value="NODULATION PROTEIN U"/>
    <property type="match status" value="1"/>
</dbReference>
<dbReference type="CDD" id="cd24098">
    <property type="entry name" value="ASKHA_NBD_TobZ_N"/>
    <property type="match status" value="1"/>
</dbReference>
<organism evidence="4 5">
    <name type="scientific">Vibrio ruber (strain DSM 16370 / JCM 11486 / BCRC 17186 / CECT 7878 / LMG 23124 / VR1)</name>
    <dbReference type="NCBI Taxonomy" id="1123498"/>
    <lineage>
        <taxon>Bacteria</taxon>
        <taxon>Pseudomonadati</taxon>
        <taxon>Pseudomonadota</taxon>
        <taxon>Gammaproteobacteria</taxon>
        <taxon>Vibrionales</taxon>
        <taxon>Vibrionaceae</taxon>
        <taxon>Vibrio</taxon>
    </lineage>
</organism>
<evidence type="ECO:0000259" key="3">
    <source>
        <dbReference type="Pfam" id="PF16861"/>
    </source>
</evidence>
<dbReference type="InterPro" id="IPR031730">
    <property type="entry name" value="Carbam_trans_C"/>
</dbReference>
<dbReference type="InterPro" id="IPR051338">
    <property type="entry name" value="NodU/CmcH_Carbamoyltrnsfr"/>
</dbReference>
<dbReference type="AlphaFoldDB" id="A0A1R4LNK0"/>
<accession>A0A1R4LNK0</accession>
<reference evidence="5" key="1">
    <citation type="submission" date="2017-02" db="EMBL/GenBank/DDBJ databases">
        <authorList>
            <person name="Rodrigo-Torres L."/>
            <person name="Arahal R.D."/>
            <person name="Lucena T."/>
        </authorList>
    </citation>
    <scope>NUCLEOTIDE SEQUENCE [LARGE SCALE GENOMIC DNA]</scope>
    <source>
        <strain evidence="5">CECT 7878</strain>
    </source>
</reference>
<dbReference type="Proteomes" id="UP000188276">
    <property type="component" value="Unassembled WGS sequence"/>
</dbReference>
<dbReference type="InterPro" id="IPR043129">
    <property type="entry name" value="ATPase_NBD"/>
</dbReference>
<name>A0A1R4LNK0_VIBR1</name>
<dbReference type="GO" id="GO:0016740">
    <property type="term" value="F:transferase activity"/>
    <property type="evidence" value="ECO:0007669"/>
    <property type="project" value="UniProtKB-KW"/>
</dbReference>
<comment type="similarity">
    <text evidence="1">Belongs to the NodU/CmcH family.</text>
</comment>
<dbReference type="InterPro" id="IPR038152">
    <property type="entry name" value="Carbam_trans_C_sf"/>
</dbReference>
<keyword evidence="4" id="KW-0808">Transferase</keyword>
<evidence type="ECO:0000259" key="2">
    <source>
        <dbReference type="Pfam" id="PF02543"/>
    </source>
</evidence>
<dbReference type="InterPro" id="IPR003696">
    <property type="entry name" value="Carbtransf_dom"/>
</dbReference>
<dbReference type="Gene3D" id="3.30.420.40">
    <property type="match status" value="2"/>
</dbReference>
<dbReference type="RefSeq" id="WP_077336590.1">
    <property type="nucleotide sequence ID" value="NZ_FULE01000034.1"/>
</dbReference>
<protein>
    <submittedName>
        <fullName evidence="4">Decarbamoylnovobiocin carbamoyltransferase</fullName>
        <ecNumber evidence="4">2.1.3.12</ecNumber>
    </submittedName>
</protein>
<dbReference type="PANTHER" id="PTHR34847">
    <property type="entry name" value="NODULATION PROTEIN U"/>
    <property type="match status" value="1"/>
</dbReference>
<feature type="domain" description="Carbamoyltransferase C-terminal" evidence="3">
    <location>
        <begin position="401"/>
        <end position="570"/>
    </location>
</feature>
<dbReference type="OrthoDB" id="9780777at2"/>
<dbReference type="EC" id="2.1.3.12" evidence="4"/>
<evidence type="ECO:0000313" key="5">
    <source>
        <dbReference type="Proteomes" id="UP000188276"/>
    </source>
</evidence>
<dbReference type="SUPFAM" id="SSF53067">
    <property type="entry name" value="Actin-like ATPase domain"/>
    <property type="match status" value="1"/>
</dbReference>
<gene>
    <name evidence="4" type="primary">novN_2</name>
    <name evidence="4" type="ORF">VR7878_02647</name>
</gene>
<proteinExistence type="inferred from homology"/>
<evidence type="ECO:0000313" key="4">
    <source>
        <dbReference type="EMBL" id="SJN58085.1"/>
    </source>
</evidence>
<dbReference type="Gene3D" id="3.90.870.20">
    <property type="entry name" value="Carbamoyltransferase, C-terminal domain"/>
    <property type="match status" value="1"/>
</dbReference>
<feature type="domain" description="Carbamoyltransferase" evidence="2">
    <location>
        <begin position="4"/>
        <end position="346"/>
    </location>
</feature>
<dbReference type="EMBL" id="FULE01000034">
    <property type="protein sequence ID" value="SJN58085.1"/>
    <property type="molecule type" value="Genomic_DNA"/>
</dbReference>
<dbReference type="Pfam" id="PF16861">
    <property type="entry name" value="Carbam_trans_C"/>
    <property type="match status" value="1"/>
</dbReference>